<keyword evidence="3 11" id="KW-1134">Transmembrane beta strand</keyword>
<evidence type="ECO:0000256" key="12">
    <source>
        <dbReference type="RuleBase" id="RU003357"/>
    </source>
</evidence>
<gene>
    <name evidence="15" type="ORF">ACFQBM_04690</name>
</gene>
<dbReference type="Gene3D" id="2.40.170.20">
    <property type="entry name" value="TonB-dependent receptor, beta-barrel domain"/>
    <property type="match status" value="1"/>
</dbReference>
<evidence type="ECO:0000259" key="14">
    <source>
        <dbReference type="Pfam" id="PF07715"/>
    </source>
</evidence>
<dbReference type="InterPro" id="IPR039426">
    <property type="entry name" value="TonB-dep_rcpt-like"/>
</dbReference>
<evidence type="ECO:0000256" key="10">
    <source>
        <dbReference type="ARBA" id="ARBA00023237"/>
    </source>
</evidence>
<evidence type="ECO:0000256" key="1">
    <source>
        <dbReference type="ARBA" id="ARBA00004571"/>
    </source>
</evidence>
<evidence type="ECO:0000256" key="7">
    <source>
        <dbReference type="ARBA" id="ARBA00023065"/>
    </source>
</evidence>
<dbReference type="PANTHER" id="PTHR32552:SF81">
    <property type="entry name" value="TONB-DEPENDENT OUTER MEMBRANE RECEPTOR"/>
    <property type="match status" value="1"/>
</dbReference>
<proteinExistence type="inferred from homology"/>
<dbReference type="InterPro" id="IPR000531">
    <property type="entry name" value="Beta-barrel_TonB"/>
</dbReference>
<dbReference type="InterPro" id="IPR012910">
    <property type="entry name" value="Plug_dom"/>
</dbReference>
<comment type="caution">
    <text evidence="15">The sequence shown here is derived from an EMBL/GenBank/DDBJ whole genome shotgun (WGS) entry which is preliminary data.</text>
</comment>
<accession>A0ABW1YIS0</accession>
<evidence type="ECO:0000256" key="11">
    <source>
        <dbReference type="PROSITE-ProRule" id="PRU01360"/>
    </source>
</evidence>
<evidence type="ECO:0000256" key="3">
    <source>
        <dbReference type="ARBA" id="ARBA00022452"/>
    </source>
</evidence>
<evidence type="ECO:0000256" key="6">
    <source>
        <dbReference type="ARBA" id="ARBA00023004"/>
    </source>
</evidence>
<evidence type="ECO:0000313" key="15">
    <source>
        <dbReference type="EMBL" id="MFC6632564.1"/>
    </source>
</evidence>
<keyword evidence="4" id="KW-0410">Iron transport</keyword>
<dbReference type="Proteomes" id="UP001596425">
    <property type="component" value="Unassembled WGS sequence"/>
</dbReference>
<comment type="subcellular location">
    <subcellularLocation>
        <location evidence="1 11">Cell outer membrane</location>
        <topology evidence="1 11">Multi-pass membrane protein</topology>
    </subcellularLocation>
</comment>
<keyword evidence="6" id="KW-0408">Iron</keyword>
<organism evidence="15 16">
    <name type="scientific">Microbulbifer taiwanensis</name>
    <dbReference type="NCBI Taxonomy" id="986746"/>
    <lineage>
        <taxon>Bacteria</taxon>
        <taxon>Pseudomonadati</taxon>
        <taxon>Pseudomonadota</taxon>
        <taxon>Gammaproteobacteria</taxon>
        <taxon>Cellvibrionales</taxon>
        <taxon>Microbulbiferaceae</taxon>
        <taxon>Microbulbifer</taxon>
    </lineage>
</organism>
<feature type="domain" description="TonB-dependent receptor plug" evidence="14">
    <location>
        <begin position="62"/>
        <end position="170"/>
    </location>
</feature>
<dbReference type="InterPro" id="IPR036942">
    <property type="entry name" value="Beta-barrel_TonB_sf"/>
</dbReference>
<keyword evidence="7" id="KW-0406">Ion transport</keyword>
<keyword evidence="2 11" id="KW-0813">Transport</keyword>
<evidence type="ECO:0000313" key="16">
    <source>
        <dbReference type="Proteomes" id="UP001596425"/>
    </source>
</evidence>
<dbReference type="RefSeq" id="WP_193192122.1">
    <property type="nucleotide sequence ID" value="NZ_JBHSVR010000001.1"/>
</dbReference>
<comment type="similarity">
    <text evidence="11 12">Belongs to the TonB-dependent receptor family.</text>
</comment>
<evidence type="ECO:0000256" key="5">
    <source>
        <dbReference type="ARBA" id="ARBA00022692"/>
    </source>
</evidence>
<protein>
    <submittedName>
        <fullName evidence="15">TonB-dependent receptor</fullName>
    </submittedName>
</protein>
<dbReference type="Pfam" id="PF07715">
    <property type="entry name" value="Plug"/>
    <property type="match status" value="1"/>
</dbReference>
<keyword evidence="8 12" id="KW-0798">TonB box</keyword>
<evidence type="ECO:0000256" key="2">
    <source>
        <dbReference type="ARBA" id="ARBA00022448"/>
    </source>
</evidence>
<dbReference type="PROSITE" id="PS52016">
    <property type="entry name" value="TONB_DEPENDENT_REC_3"/>
    <property type="match status" value="1"/>
</dbReference>
<dbReference type="EMBL" id="JBHSVR010000001">
    <property type="protein sequence ID" value="MFC6632564.1"/>
    <property type="molecule type" value="Genomic_DNA"/>
</dbReference>
<evidence type="ECO:0000256" key="8">
    <source>
        <dbReference type="ARBA" id="ARBA00023077"/>
    </source>
</evidence>
<name>A0ABW1YIS0_9GAMM</name>
<keyword evidence="5 11" id="KW-0812">Transmembrane</keyword>
<sequence length="785" mass="85616">MRATNFSRAVLSRAVLSRAVLSRTVLSKTVLGAAVATAIAGGARAEQIEEVTVTAQKRTESLQEVPIAISAFSGEQLKSLGGANLQELTEHVAGAELYDDRGAGQPTWVIRGVGLADFNSNNTPTAAIYYDEQYLSSNVFGGIGMFDIERVEVLKGPQGGLYGRNTSGGAVRVVSARPELGGDLNASISTSYGSWGRSTLEAAAGASIGESSAFRIAAMTDQGGGWQDSLATEGDDEYGDRDFSALRAQWLWAPTEELEILLKAEAGRDQSETTLSLTRALYDPETGDFCASARAGRADSDQCATLANLTNAWILTPGDPGRLPSEQDRDGSTVLANPINALDNDWSGFNGQINWDLGFATFSSISAFLEYQNDQVFDFDGQPLRLMHEDGSAKLESWSQEFRLVSNGSDDSSWLLGATVAGDTVDEYRVVDLRDNLLVFPGMTERGFTQESESWAVYGQWEQYLSDAWRFSSSLRYTAEDKTLRDAFHYDRMGEFFYIAGVDKDYALDANFSGHVGLDWQPSDSALIYAKATRGFKSGGFFGGFAFSADELEAYGEETVHAYELGFKTDWMARSLRLNGALFYYDYRDVQGFTQTISETTGLPITRLGNLGDAEHLGAELEMIWLPQAIDGLSLQLGAAWLDATIADSDTIALDPAGQPGAIEGLPRNFAPEWSSSAQARYEFSVGNDLLAALQLNYSWRDELSSRDSYNSDLDFAAYGHDGYQVVNARLSLLPGDERWELALVGKNLTDETYFATVTGDDLGSFTEIPTRPLSWAIEASYRWE</sequence>
<reference evidence="16" key="1">
    <citation type="journal article" date="2019" name="Int. J. Syst. Evol. Microbiol.">
        <title>The Global Catalogue of Microorganisms (GCM) 10K type strain sequencing project: providing services to taxonomists for standard genome sequencing and annotation.</title>
        <authorList>
            <consortium name="The Broad Institute Genomics Platform"/>
            <consortium name="The Broad Institute Genome Sequencing Center for Infectious Disease"/>
            <person name="Wu L."/>
            <person name="Ma J."/>
        </authorList>
    </citation>
    <scope>NUCLEOTIDE SEQUENCE [LARGE SCALE GENOMIC DNA]</scope>
    <source>
        <strain evidence="16">CGMCC 1.13718</strain>
    </source>
</reference>
<keyword evidence="10 11" id="KW-0998">Cell outer membrane</keyword>
<dbReference type="PANTHER" id="PTHR32552">
    <property type="entry name" value="FERRICHROME IRON RECEPTOR-RELATED"/>
    <property type="match status" value="1"/>
</dbReference>
<keyword evidence="9 11" id="KW-0472">Membrane</keyword>
<evidence type="ECO:0000259" key="13">
    <source>
        <dbReference type="Pfam" id="PF00593"/>
    </source>
</evidence>
<dbReference type="Pfam" id="PF00593">
    <property type="entry name" value="TonB_dep_Rec_b-barrel"/>
    <property type="match status" value="1"/>
</dbReference>
<dbReference type="SUPFAM" id="SSF56935">
    <property type="entry name" value="Porins"/>
    <property type="match status" value="1"/>
</dbReference>
<keyword evidence="15" id="KW-0675">Receptor</keyword>
<evidence type="ECO:0000256" key="4">
    <source>
        <dbReference type="ARBA" id="ARBA00022496"/>
    </source>
</evidence>
<keyword evidence="16" id="KW-1185">Reference proteome</keyword>
<feature type="domain" description="TonB-dependent receptor-like beta-barrel" evidence="13">
    <location>
        <begin position="322"/>
        <end position="749"/>
    </location>
</feature>
<evidence type="ECO:0000256" key="9">
    <source>
        <dbReference type="ARBA" id="ARBA00023136"/>
    </source>
</evidence>